<dbReference type="NCBIfam" id="TIGR00006">
    <property type="entry name" value="16S rRNA (cytosine(1402)-N(4))-methyltransferase RsmH"/>
    <property type="match status" value="1"/>
</dbReference>
<dbReference type="GO" id="GO:0071424">
    <property type="term" value="F:rRNA (cytosine-N4-)-methyltransferase activity"/>
    <property type="evidence" value="ECO:0007669"/>
    <property type="project" value="TreeGrafter"/>
</dbReference>
<keyword evidence="2" id="KW-0489">Methyltransferase</keyword>
<keyword evidence="3" id="KW-0808">Transferase</keyword>
<dbReference type="OMA" id="NPAKRTF"/>
<dbReference type="SUPFAM" id="SSF53335">
    <property type="entry name" value="S-adenosyl-L-methionine-dependent methyltransferases"/>
    <property type="match status" value="1"/>
</dbReference>
<evidence type="ECO:0000256" key="1">
    <source>
        <dbReference type="ARBA" id="ARBA00010396"/>
    </source>
</evidence>
<evidence type="ECO:0000256" key="2">
    <source>
        <dbReference type="ARBA" id="ARBA00022603"/>
    </source>
</evidence>
<keyword evidence="4" id="KW-0949">S-adenosyl-L-methionine</keyword>
<dbReference type="PANTHER" id="PTHR11265:SF0">
    <property type="entry name" value="12S RRNA N4-METHYLCYTIDINE METHYLTRANSFERASE"/>
    <property type="match status" value="1"/>
</dbReference>
<dbReference type="Proteomes" id="UP000694388">
    <property type="component" value="Unplaced"/>
</dbReference>
<dbReference type="PANTHER" id="PTHR11265">
    <property type="entry name" value="S-ADENOSYL-METHYLTRANSFERASE MRAW"/>
    <property type="match status" value="1"/>
</dbReference>
<dbReference type="Ensembl" id="ENSEBUT00000012805.1">
    <property type="protein sequence ID" value="ENSEBUP00000012229.1"/>
    <property type="gene ID" value="ENSEBUG00000007801.1"/>
</dbReference>
<dbReference type="InterPro" id="IPR023397">
    <property type="entry name" value="SAM-dep_MeTrfase_MraW_recog"/>
</dbReference>
<accession>A0A8C4Q9S1</accession>
<dbReference type="GO" id="GO:0070475">
    <property type="term" value="P:rRNA base methylation"/>
    <property type="evidence" value="ECO:0007669"/>
    <property type="project" value="TreeGrafter"/>
</dbReference>
<reference evidence="6" key="1">
    <citation type="submission" date="2025-08" db="UniProtKB">
        <authorList>
            <consortium name="Ensembl"/>
        </authorList>
    </citation>
    <scope>IDENTIFICATION</scope>
</reference>
<name>A0A8C4Q9S1_EPTBU</name>
<organism evidence="6 7">
    <name type="scientific">Eptatretus burgeri</name>
    <name type="common">Inshore hagfish</name>
    <dbReference type="NCBI Taxonomy" id="7764"/>
    <lineage>
        <taxon>Eukaryota</taxon>
        <taxon>Metazoa</taxon>
        <taxon>Chordata</taxon>
        <taxon>Craniata</taxon>
        <taxon>Vertebrata</taxon>
        <taxon>Cyclostomata</taxon>
        <taxon>Myxini</taxon>
        <taxon>Myxiniformes</taxon>
        <taxon>Myxinidae</taxon>
        <taxon>Eptatretinae</taxon>
        <taxon>Eptatretus</taxon>
    </lineage>
</organism>
<evidence type="ECO:0000256" key="3">
    <source>
        <dbReference type="ARBA" id="ARBA00022679"/>
    </source>
</evidence>
<evidence type="ECO:0000256" key="4">
    <source>
        <dbReference type="ARBA" id="ARBA00022691"/>
    </source>
</evidence>
<dbReference type="HAMAP" id="MF_01007">
    <property type="entry name" value="16SrRNA_methyltr_H"/>
    <property type="match status" value="1"/>
</dbReference>
<proteinExistence type="inferred from homology"/>
<dbReference type="AlphaFoldDB" id="A0A8C4Q9S1"/>
<reference evidence="6" key="2">
    <citation type="submission" date="2025-09" db="UniProtKB">
        <authorList>
            <consortium name="Ensembl"/>
        </authorList>
    </citation>
    <scope>IDENTIFICATION</scope>
</reference>
<evidence type="ECO:0000313" key="6">
    <source>
        <dbReference type="Ensembl" id="ENSEBUP00000012229.1"/>
    </source>
</evidence>
<dbReference type="SUPFAM" id="SSF81799">
    <property type="entry name" value="Putative methyltransferase TM0872, insert domain"/>
    <property type="match status" value="1"/>
</dbReference>
<evidence type="ECO:0000256" key="5">
    <source>
        <dbReference type="SAM" id="MobiDB-lite"/>
    </source>
</evidence>
<dbReference type="Pfam" id="PF01795">
    <property type="entry name" value="Methyltransf_5"/>
    <property type="match status" value="1"/>
</dbReference>
<feature type="compositionally biased region" description="Basic and acidic residues" evidence="5">
    <location>
        <begin position="58"/>
        <end position="77"/>
    </location>
</feature>
<dbReference type="Gene3D" id="1.10.150.170">
    <property type="entry name" value="Putative methyltransferase TM0872, insert domain"/>
    <property type="match status" value="1"/>
</dbReference>
<comment type="similarity">
    <text evidence="1">Belongs to the methyltransferase superfamily. RsmH family.</text>
</comment>
<evidence type="ECO:0000313" key="7">
    <source>
        <dbReference type="Proteomes" id="UP000694388"/>
    </source>
</evidence>
<dbReference type="GeneTree" id="ENSGT00390000014756"/>
<feature type="region of interest" description="Disordered" evidence="5">
    <location>
        <begin position="57"/>
        <end position="77"/>
    </location>
</feature>
<dbReference type="InterPro" id="IPR029063">
    <property type="entry name" value="SAM-dependent_MTases_sf"/>
</dbReference>
<dbReference type="Gene3D" id="3.40.50.150">
    <property type="entry name" value="Vaccinia Virus protein VP39"/>
    <property type="match status" value="1"/>
</dbReference>
<protein>
    <submittedName>
        <fullName evidence="6">Methyltransferase like 15</fullName>
    </submittedName>
</protein>
<sequence length="423" mass="46765">MNMFPLRLFALGSHFLKGYQRQHVVKVVSGWGHRFSFARLVNKSGLSRNALGNGDLEGEWKVPDDGDGEDHGTEVRRSKGNMCDVKDEEKEGVHIPVMVNEVLMALAPQPGEVMLDFTFGCGGHSRALLQHQPSMRLVVMDRDPEAYKRACLLARKYPGRVFPILGRFSDAWELLQMHGLSSCITGVLVDAGPSTDQLTNPARGFGLSCDGPLDMRMDGENRAPVSAADVVNCLRPEALSALLSAYGEDWRANRIARAIYAARPIVSTTHLACVVEDAYPAGTISRDRLNRKAHVATRAFQAIRAFVNNEPAELLAALEVSGRLLQPGGRLAVIAFHSIEDRIVKRFLHGVPQDSPIGWGARAHIHSRRVLQDLKECNEAQNVTMQEAVKWHIMSKKVVKATFEEVERNPCARSAKLRAAIRV</sequence>
<keyword evidence="7" id="KW-1185">Reference proteome</keyword>
<dbReference type="InterPro" id="IPR002903">
    <property type="entry name" value="RsmH"/>
</dbReference>